<dbReference type="EMBL" id="AP017313">
    <property type="protein sequence ID" value="BAU53550.1"/>
    <property type="molecule type" value="Genomic_DNA"/>
</dbReference>
<dbReference type="Proteomes" id="UP000218263">
    <property type="component" value="Chromosome"/>
</dbReference>
<dbReference type="KEGG" id="mgot:MgSA37_01719"/>
<gene>
    <name evidence="1" type="ORF">MgSA37_01719</name>
</gene>
<evidence type="ECO:0000313" key="2">
    <source>
        <dbReference type="Proteomes" id="UP000218263"/>
    </source>
</evidence>
<reference evidence="1 2" key="1">
    <citation type="submission" date="2015-12" db="EMBL/GenBank/DDBJ databases">
        <title>Genome sequence of Mucilaginibacter gotjawali.</title>
        <authorList>
            <person name="Lee J.S."/>
            <person name="Lee K.C."/>
            <person name="Kim K.K."/>
            <person name="Lee B.W."/>
        </authorList>
    </citation>
    <scope>NUCLEOTIDE SEQUENCE [LARGE SCALE GENOMIC DNA]</scope>
    <source>
        <strain evidence="1 2">SA3-7</strain>
    </source>
</reference>
<organism evidence="1 2">
    <name type="scientific">Mucilaginibacter gotjawali</name>
    <dbReference type="NCBI Taxonomy" id="1550579"/>
    <lineage>
        <taxon>Bacteria</taxon>
        <taxon>Pseudomonadati</taxon>
        <taxon>Bacteroidota</taxon>
        <taxon>Sphingobacteriia</taxon>
        <taxon>Sphingobacteriales</taxon>
        <taxon>Sphingobacteriaceae</taxon>
        <taxon>Mucilaginibacter</taxon>
    </lineage>
</organism>
<dbReference type="OrthoDB" id="798104at2"/>
<keyword evidence="2" id="KW-1185">Reference proteome</keyword>
<sequence>MDNFIVKTDNGAVYITNETAGFIIRVEKNRLLSPGDKGAIIIATLYREASGFEQVCDYIFEAVNPAVAVDASLLQQAVKYFFTCYLNTTYYVKTIPVCSSLYTGAIFADHAAVVCQSV</sequence>
<protein>
    <submittedName>
        <fullName evidence="1">Uncharacterized protein</fullName>
    </submittedName>
</protein>
<evidence type="ECO:0000313" key="1">
    <source>
        <dbReference type="EMBL" id="BAU53550.1"/>
    </source>
</evidence>
<dbReference type="RefSeq" id="WP_096351152.1">
    <property type="nucleotide sequence ID" value="NZ_AP017313.1"/>
</dbReference>
<name>A0A0X8X0G4_9SPHI</name>
<proteinExistence type="predicted"/>
<dbReference type="AlphaFoldDB" id="A0A0X8X0G4"/>
<accession>A0A0X8X0G4</accession>